<evidence type="ECO:0000313" key="3">
    <source>
        <dbReference type="EMBL" id="MBC8317782.1"/>
    </source>
</evidence>
<dbReference type="InterPro" id="IPR036280">
    <property type="entry name" value="Multihaem_cyt_sf"/>
</dbReference>
<dbReference type="AlphaFoldDB" id="A0A8J6TFQ1"/>
<keyword evidence="1 2" id="KW-0732">Signal</keyword>
<protein>
    <recommendedName>
        <fullName evidence="5">Doubled CXXCH motif domain-containing protein</fullName>
    </recommendedName>
</protein>
<dbReference type="SUPFAM" id="SSF48695">
    <property type="entry name" value="Multiheme cytochromes"/>
    <property type="match status" value="1"/>
</dbReference>
<evidence type="ECO:0000313" key="4">
    <source>
        <dbReference type="Proteomes" id="UP000614424"/>
    </source>
</evidence>
<gene>
    <name evidence="3" type="ORF">H8E41_07730</name>
</gene>
<feature type="chain" id="PRO_5035271607" description="Doubled CXXCH motif domain-containing protein" evidence="2">
    <location>
        <begin position="24"/>
        <end position="466"/>
    </location>
</feature>
<feature type="signal peptide" evidence="2">
    <location>
        <begin position="1"/>
        <end position="23"/>
    </location>
</feature>
<comment type="caution">
    <text evidence="3">The sequence shown here is derived from an EMBL/GenBank/DDBJ whole genome shotgun (WGS) entry which is preliminary data.</text>
</comment>
<evidence type="ECO:0000256" key="1">
    <source>
        <dbReference type="ARBA" id="ARBA00022729"/>
    </source>
</evidence>
<dbReference type="Proteomes" id="UP000614424">
    <property type="component" value="Unassembled WGS sequence"/>
</dbReference>
<dbReference type="InterPro" id="IPR051829">
    <property type="entry name" value="Multiheme_Cytochr_ET"/>
</dbReference>
<proteinExistence type="predicted"/>
<evidence type="ECO:0008006" key="5">
    <source>
        <dbReference type="Google" id="ProtNLM"/>
    </source>
</evidence>
<dbReference type="PANTHER" id="PTHR35038">
    <property type="entry name" value="DISSIMILATORY SULFITE REDUCTASE SIRA"/>
    <property type="match status" value="1"/>
</dbReference>
<sequence length="466" mass="49344">MKKIYLALAAAPLAALIATAAYADSGSPTVLSAGGGVNTAQYHSYDGLICTDCHTMHNSEDGADVMWVNIDGTVTGGPAHELLKRENWTDMCLSCHMQGQNTASTAALPDVSQENGQWTAPIVMTLDGVDPAGISMPAGDFYYSNLDPKKGHNPAYTPSGTKGSFPATDLSVFMAVDPVLGAVPPGGNLDGDDEWSCHTCHGMHSRFSGSYTAWRQVSRSTNGIIHTGPVVSFGVETATGNKTQNAAYEPIKSNSRGDVQGTAYVNTRLDGNPVEGANLWADEADDNKNVYRGGFSSFCSTCHGDFHGEGTLESDLDANTNPDGSGRWIRHPTNILMDTTPASRKYGITTYTATITNAQGNNPNPVGYDWRYPLIQPDTDFTVSSTAASMATPATALAESRISCLTCHKAHATQYENMTRWDTTGHAFISVGEADIDGVASIGDNPAFGCGKCHQKGGTKAFVKAF</sequence>
<organism evidence="3 4">
    <name type="scientific">Candidatus Desulfobia pelagia</name>
    <dbReference type="NCBI Taxonomy" id="2841692"/>
    <lineage>
        <taxon>Bacteria</taxon>
        <taxon>Pseudomonadati</taxon>
        <taxon>Thermodesulfobacteriota</taxon>
        <taxon>Desulfobulbia</taxon>
        <taxon>Desulfobulbales</taxon>
        <taxon>Desulfobulbaceae</taxon>
        <taxon>Candidatus Desulfobia</taxon>
    </lineage>
</organism>
<reference evidence="3 4" key="1">
    <citation type="submission" date="2020-08" db="EMBL/GenBank/DDBJ databases">
        <title>Bridging the membrane lipid divide: bacteria of the FCB group superphylum have the potential to synthesize archaeal ether lipids.</title>
        <authorList>
            <person name="Villanueva L."/>
            <person name="Von Meijenfeldt F.A.B."/>
            <person name="Westbye A.B."/>
            <person name="Yadav S."/>
            <person name="Hopmans E.C."/>
            <person name="Dutilh B.E."/>
            <person name="Sinninghe Damste J.S."/>
        </authorList>
    </citation>
    <scope>NUCLEOTIDE SEQUENCE [LARGE SCALE GENOMIC DNA]</scope>
    <source>
        <strain evidence="3">NIOZ-UU47</strain>
    </source>
</reference>
<evidence type="ECO:0000256" key="2">
    <source>
        <dbReference type="SAM" id="SignalP"/>
    </source>
</evidence>
<accession>A0A8J6TFQ1</accession>
<name>A0A8J6TFQ1_9BACT</name>
<dbReference type="EMBL" id="JACNJZ010000105">
    <property type="protein sequence ID" value="MBC8317782.1"/>
    <property type="molecule type" value="Genomic_DNA"/>
</dbReference>